<evidence type="ECO:0000313" key="3">
    <source>
        <dbReference type="Proteomes" id="UP000440224"/>
    </source>
</evidence>
<sequence>MTLWLFFAEGGWGMWPTLLFGFVAVGGAAWFAMRPEPRRLAFTGAMWLTLAMSMANATWTNLAAVCSTLENPERVPDAELVRTLFAGLKEASRPAALGGVFLTLVPLLLAVGALRGRSSD</sequence>
<evidence type="ECO:0000256" key="1">
    <source>
        <dbReference type="SAM" id="Phobius"/>
    </source>
</evidence>
<dbReference type="RefSeq" id="WP_153823411.1">
    <property type="nucleotide sequence ID" value="NZ_WJIE01000012.1"/>
</dbReference>
<keyword evidence="1" id="KW-0812">Transmembrane</keyword>
<dbReference type="AlphaFoldDB" id="A0A6N7PYG4"/>
<evidence type="ECO:0000313" key="2">
    <source>
        <dbReference type="EMBL" id="MRG96607.1"/>
    </source>
</evidence>
<dbReference type="OrthoDB" id="5517059at2"/>
<dbReference type="EMBL" id="WJIE01000012">
    <property type="protein sequence ID" value="MRG96607.1"/>
    <property type="molecule type" value="Genomic_DNA"/>
</dbReference>
<feature type="transmembrane region" description="Helical" evidence="1">
    <location>
        <begin position="95"/>
        <end position="114"/>
    </location>
</feature>
<keyword evidence="3" id="KW-1185">Reference proteome</keyword>
<organism evidence="2 3">
    <name type="scientific">Polyangium spumosum</name>
    <dbReference type="NCBI Taxonomy" id="889282"/>
    <lineage>
        <taxon>Bacteria</taxon>
        <taxon>Pseudomonadati</taxon>
        <taxon>Myxococcota</taxon>
        <taxon>Polyangia</taxon>
        <taxon>Polyangiales</taxon>
        <taxon>Polyangiaceae</taxon>
        <taxon>Polyangium</taxon>
    </lineage>
</organism>
<feature type="transmembrane region" description="Helical" evidence="1">
    <location>
        <begin position="40"/>
        <end position="59"/>
    </location>
</feature>
<name>A0A6N7PYG4_9BACT</name>
<comment type="caution">
    <text evidence="2">The sequence shown here is derived from an EMBL/GenBank/DDBJ whole genome shotgun (WGS) entry which is preliminary data.</text>
</comment>
<accession>A0A6N7PYG4</accession>
<keyword evidence="1" id="KW-0472">Membrane</keyword>
<dbReference type="Proteomes" id="UP000440224">
    <property type="component" value="Unassembled WGS sequence"/>
</dbReference>
<keyword evidence="1" id="KW-1133">Transmembrane helix</keyword>
<gene>
    <name evidence="2" type="ORF">GF068_32485</name>
</gene>
<feature type="transmembrane region" description="Helical" evidence="1">
    <location>
        <begin position="12"/>
        <end position="33"/>
    </location>
</feature>
<protein>
    <submittedName>
        <fullName evidence="2">Uncharacterized protein</fullName>
    </submittedName>
</protein>
<reference evidence="2 3" key="1">
    <citation type="submission" date="2019-10" db="EMBL/GenBank/DDBJ databases">
        <title>A soil myxobacterium in the family Polyangiaceae.</title>
        <authorList>
            <person name="Li Y."/>
            <person name="Wang J."/>
        </authorList>
    </citation>
    <scope>NUCLEOTIDE SEQUENCE [LARGE SCALE GENOMIC DNA]</scope>
    <source>
        <strain evidence="2 3">DSM 14734</strain>
    </source>
</reference>
<proteinExistence type="predicted"/>